<dbReference type="GO" id="GO:0003677">
    <property type="term" value="F:DNA binding"/>
    <property type="evidence" value="ECO:0007669"/>
    <property type="project" value="UniProtKB-KW"/>
</dbReference>
<dbReference type="Gene3D" id="3.40.50.1360">
    <property type="match status" value="1"/>
</dbReference>
<dbReference type="InterPro" id="IPR050313">
    <property type="entry name" value="Carb_Metab_HTH_regulators"/>
</dbReference>
<evidence type="ECO:0000259" key="4">
    <source>
        <dbReference type="PROSITE" id="PS51000"/>
    </source>
</evidence>
<feature type="domain" description="HTH deoR-type" evidence="4">
    <location>
        <begin position="3"/>
        <end position="58"/>
    </location>
</feature>
<organism evidence="5">
    <name type="scientific">Salinicola endophyticus</name>
    <dbReference type="NCBI Taxonomy" id="1949083"/>
    <lineage>
        <taxon>Bacteria</taxon>
        <taxon>Pseudomonadati</taxon>
        <taxon>Pseudomonadota</taxon>
        <taxon>Gammaproteobacteria</taxon>
        <taxon>Oceanospirillales</taxon>
        <taxon>Halomonadaceae</taxon>
        <taxon>Salinicola</taxon>
    </lineage>
</organism>
<name>A0AB74U6L0_9GAMM</name>
<dbReference type="Pfam" id="PF08220">
    <property type="entry name" value="HTH_DeoR"/>
    <property type="match status" value="1"/>
</dbReference>
<gene>
    <name evidence="5" type="ORF">ABV408_18950</name>
</gene>
<evidence type="ECO:0000256" key="1">
    <source>
        <dbReference type="ARBA" id="ARBA00023015"/>
    </source>
</evidence>
<dbReference type="InterPro" id="IPR036390">
    <property type="entry name" value="WH_DNA-bd_sf"/>
</dbReference>
<dbReference type="AlphaFoldDB" id="A0AB74U6L0"/>
<sequence>MIPSQRRQQLLDLLDTHSVLGIAELATYLAVSQMTVRRDIQRLEQAGQVLSVSGGVRRIAPLHREPAWPLKAATNIAAKRAIARHAASLVKPGQTIYLDAGTTLYELAALLTGHRELCVITNSFQVSALLADYPQIELHHAGGRVDPDNHATVGPAVAAYLSGVNLDLAFFSSSSWHLERGLTTPDEAKLVVKQQLLHSAARRVLLADSAKYGRFGRFRACSLEAFDLIVTDDALPPPARQALAERGIALSCVPVTEPAAAEGAGHPHPDPLLNR</sequence>
<protein>
    <submittedName>
        <fullName evidence="5">DeoR/GlpR family DNA-binding transcription regulator</fullName>
    </submittedName>
</protein>
<proteinExistence type="predicted"/>
<dbReference type="SUPFAM" id="SSF46785">
    <property type="entry name" value="Winged helix' DNA-binding domain"/>
    <property type="match status" value="1"/>
</dbReference>
<dbReference type="PROSITE" id="PS51000">
    <property type="entry name" value="HTH_DEOR_2"/>
    <property type="match status" value="1"/>
</dbReference>
<dbReference type="InterPro" id="IPR036388">
    <property type="entry name" value="WH-like_DNA-bd_sf"/>
</dbReference>
<keyword evidence="1" id="KW-0805">Transcription regulation</keyword>
<evidence type="ECO:0000313" key="5">
    <source>
        <dbReference type="EMBL" id="XCJ79496.1"/>
    </source>
</evidence>
<keyword evidence="2 5" id="KW-0238">DNA-binding</keyword>
<keyword evidence="3" id="KW-0804">Transcription</keyword>
<dbReference type="RefSeq" id="WP_353980426.1">
    <property type="nucleotide sequence ID" value="NZ_CP159578.1"/>
</dbReference>
<dbReference type="PRINTS" id="PR00037">
    <property type="entry name" value="HTHLACR"/>
</dbReference>
<dbReference type="InterPro" id="IPR037171">
    <property type="entry name" value="NagB/RpiA_transferase-like"/>
</dbReference>
<dbReference type="Gene3D" id="1.10.10.10">
    <property type="entry name" value="Winged helix-like DNA-binding domain superfamily/Winged helix DNA-binding domain"/>
    <property type="match status" value="1"/>
</dbReference>
<dbReference type="InterPro" id="IPR014036">
    <property type="entry name" value="DeoR-like_C"/>
</dbReference>
<evidence type="ECO:0000256" key="2">
    <source>
        <dbReference type="ARBA" id="ARBA00023125"/>
    </source>
</evidence>
<dbReference type="PANTHER" id="PTHR30363">
    <property type="entry name" value="HTH-TYPE TRANSCRIPTIONAL REGULATOR SRLR-RELATED"/>
    <property type="match status" value="1"/>
</dbReference>
<dbReference type="GO" id="GO:0003700">
    <property type="term" value="F:DNA-binding transcription factor activity"/>
    <property type="evidence" value="ECO:0007669"/>
    <property type="project" value="InterPro"/>
</dbReference>
<dbReference type="PANTHER" id="PTHR30363:SF58">
    <property type="entry name" value="REGULATORY PROTEIN, DEOR FAMILY"/>
    <property type="match status" value="1"/>
</dbReference>
<dbReference type="SUPFAM" id="SSF100950">
    <property type="entry name" value="NagB/RpiA/CoA transferase-like"/>
    <property type="match status" value="1"/>
</dbReference>
<dbReference type="PROSITE" id="PS00894">
    <property type="entry name" value="HTH_DEOR_1"/>
    <property type="match status" value="1"/>
</dbReference>
<dbReference type="EMBL" id="CP159578">
    <property type="protein sequence ID" value="XCJ79496.1"/>
    <property type="molecule type" value="Genomic_DNA"/>
</dbReference>
<evidence type="ECO:0000256" key="3">
    <source>
        <dbReference type="ARBA" id="ARBA00023163"/>
    </source>
</evidence>
<dbReference type="Pfam" id="PF00455">
    <property type="entry name" value="DeoRC"/>
    <property type="match status" value="1"/>
</dbReference>
<dbReference type="SMART" id="SM00420">
    <property type="entry name" value="HTH_DEOR"/>
    <property type="match status" value="1"/>
</dbReference>
<dbReference type="InterPro" id="IPR018356">
    <property type="entry name" value="Tscrpt_reg_HTH_DeoR_CS"/>
</dbReference>
<accession>A0AB74U6L0</accession>
<dbReference type="SMART" id="SM01134">
    <property type="entry name" value="DeoRC"/>
    <property type="match status" value="1"/>
</dbReference>
<dbReference type="InterPro" id="IPR001034">
    <property type="entry name" value="DeoR_HTH"/>
</dbReference>
<reference evidence="5" key="1">
    <citation type="submission" date="2024-06" db="EMBL/GenBank/DDBJ databases">
        <title>Complete genome of Salinicola endophyticus HNIBRBA4755.</title>
        <authorList>
            <person name="Shin S.Y."/>
            <person name="Kang H."/>
            <person name="Song J."/>
        </authorList>
    </citation>
    <scope>NUCLEOTIDE SEQUENCE</scope>
    <source>
        <strain evidence="5">HNIBRBA4755</strain>
    </source>
</reference>